<organism evidence="8 9">
    <name type="scientific">Shewanella schlegeliana</name>
    <dbReference type="NCBI Taxonomy" id="190308"/>
    <lineage>
        <taxon>Bacteria</taxon>
        <taxon>Pseudomonadati</taxon>
        <taxon>Pseudomonadota</taxon>
        <taxon>Gammaproteobacteria</taxon>
        <taxon>Alteromonadales</taxon>
        <taxon>Shewanellaceae</taxon>
        <taxon>Shewanella</taxon>
    </lineage>
</organism>
<dbReference type="InterPro" id="IPR036986">
    <property type="entry name" value="S4_RNA-bd_sf"/>
</dbReference>
<dbReference type="Gene3D" id="3.30.70.1560">
    <property type="entry name" value="Alpha-L RNA-binding motif"/>
    <property type="match status" value="1"/>
</dbReference>
<dbReference type="InterPro" id="IPR020094">
    <property type="entry name" value="TruA/RsuA/RluB/E/F_N"/>
</dbReference>
<keyword evidence="9" id="KW-1185">Reference proteome</keyword>
<dbReference type="InterPro" id="IPR050343">
    <property type="entry name" value="RsuA_PseudoU_synthase"/>
</dbReference>
<sequence>MRLAKYLALTGCCSRRAATRLIRDGHVRIDDRLANHIDSVTLIETPEGLRSAEQIYVNDEAVQPVEAKAYWLFNKAVGTDSRLLAHLPNSLIHLLPESPRLYPIGRLDKDSRGLLILTNDGELTHKLMHPNFGHAKTYHVQVDRAFDDTFLANMAAGVSYKDVTTLPCIMQRLAADKYQITLTQGLNRQIRRMSQALGFKVIDLKRVSIQSLQLGDLAEGSMRPLSSAELTELLASVACPESCAD</sequence>
<evidence type="ECO:0000256" key="6">
    <source>
        <dbReference type="RuleBase" id="RU003887"/>
    </source>
</evidence>
<dbReference type="EMBL" id="JAESVD010000002">
    <property type="protein sequence ID" value="MBL4912525.1"/>
    <property type="molecule type" value="Genomic_DNA"/>
</dbReference>
<feature type="domain" description="RNA-binding S4" evidence="7">
    <location>
        <begin position="1"/>
        <end position="54"/>
    </location>
</feature>
<dbReference type="PROSITE" id="PS01149">
    <property type="entry name" value="PSI_RSU"/>
    <property type="match status" value="1"/>
</dbReference>
<dbReference type="PROSITE" id="PS50889">
    <property type="entry name" value="S4"/>
    <property type="match status" value="1"/>
</dbReference>
<gene>
    <name evidence="8" type="ORF">JMA39_05140</name>
</gene>
<evidence type="ECO:0000313" key="8">
    <source>
        <dbReference type="EMBL" id="MBL4912525.1"/>
    </source>
</evidence>
<evidence type="ECO:0000256" key="3">
    <source>
        <dbReference type="ARBA" id="ARBA00036390"/>
    </source>
</evidence>
<protein>
    <recommendedName>
        <fullName evidence="6">Pseudouridine synthase</fullName>
        <ecNumber evidence="6">5.4.99.-</ecNumber>
    </recommendedName>
</protein>
<keyword evidence="2 6" id="KW-0413">Isomerase</keyword>
<evidence type="ECO:0000259" key="7">
    <source>
        <dbReference type="SMART" id="SM00363"/>
    </source>
</evidence>
<dbReference type="EC" id="5.4.99.-" evidence="6"/>
<proteinExistence type="inferred from homology"/>
<evidence type="ECO:0000256" key="1">
    <source>
        <dbReference type="ARBA" id="ARBA00008348"/>
    </source>
</evidence>
<dbReference type="CDD" id="cd00165">
    <property type="entry name" value="S4"/>
    <property type="match status" value="1"/>
</dbReference>
<dbReference type="SUPFAM" id="SSF55120">
    <property type="entry name" value="Pseudouridine synthase"/>
    <property type="match status" value="1"/>
</dbReference>
<dbReference type="Proteomes" id="UP000604898">
    <property type="component" value="Unassembled WGS sequence"/>
</dbReference>
<accession>A0ABS1SVH2</accession>
<comment type="catalytic activity">
    <reaction evidence="3">
        <text>uridine(35) in tRNA(Tyr) = pseudouridine(35) in tRNA(Tyr)</text>
        <dbReference type="Rhea" id="RHEA:60556"/>
        <dbReference type="Rhea" id="RHEA-COMP:15607"/>
        <dbReference type="Rhea" id="RHEA-COMP:15608"/>
        <dbReference type="ChEBI" id="CHEBI:65314"/>
        <dbReference type="ChEBI" id="CHEBI:65315"/>
    </reaction>
</comment>
<dbReference type="PANTHER" id="PTHR47683:SF2">
    <property type="entry name" value="RNA-BINDING S4 DOMAIN-CONTAINING PROTEIN"/>
    <property type="match status" value="1"/>
</dbReference>
<dbReference type="Gene3D" id="3.30.70.580">
    <property type="entry name" value="Pseudouridine synthase I, catalytic domain, N-terminal subdomain"/>
    <property type="match status" value="1"/>
</dbReference>
<name>A0ABS1SVH2_9GAMM</name>
<reference evidence="8 9" key="1">
    <citation type="submission" date="2021-01" db="EMBL/GenBank/DDBJ databases">
        <title>Genome sequence of Shewanella schlegeliana JCM 11561.</title>
        <authorList>
            <person name="Zhang H."/>
            <person name="Li C."/>
        </authorList>
    </citation>
    <scope>NUCLEOTIDE SEQUENCE [LARGE SCALE GENOMIC DNA]</scope>
    <source>
        <strain evidence="8 9">JCM 11561</strain>
    </source>
</reference>
<dbReference type="SUPFAM" id="SSF55174">
    <property type="entry name" value="Alpha-L RNA-binding motif"/>
    <property type="match status" value="1"/>
</dbReference>
<comment type="similarity">
    <text evidence="1 6">Belongs to the pseudouridine synthase RsuA family.</text>
</comment>
<dbReference type="RefSeq" id="WP_202720743.1">
    <property type="nucleotide sequence ID" value="NZ_BPEX01000001.1"/>
</dbReference>
<keyword evidence="5" id="KW-0694">RNA-binding</keyword>
<dbReference type="InterPro" id="IPR002942">
    <property type="entry name" value="S4_RNA-bd"/>
</dbReference>
<evidence type="ECO:0000256" key="4">
    <source>
        <dbReference type="ARBA" id="ARBA00036535"/>
    </source>
</evidence>
<evidence type="ECO:0000256" key="5">
    <source>
        <dbReference type="PROSITE-ProRule" id="PRU00182"/>
    </source>
</evidence>
<comment type="caution">
    <text evidence="8">The sequence shown here is derived from an EMBL/GenBank/DDBJ whole genome shotgun (WGS) entry which is preliminary data.</text>
</comment>
<dbReference type="InterPro" id="IPR000748">
    <property type="entry name" value="PsdUridine_synth_RsuA/RluB/E/F"/>
</dbReference>
<dbReference type="InterPro" id="IPR006145">
    <property type="entry name" value="PsdUridine_synth_RsuA/RluA"/>
</dbReference>
<dbReference type="NCBIfam" id="TIGR00093">
    <property type="entry name" value="pseudouridine synthase"/>
    <property type="match status" value="1"/>
</dbReference>
<dbReference type="Gene3D" id="3.10.290.10">
    <property type="entry name" value="RNA-binding S4 domain"/>
    <property type="match status" value="1"/>
</dbReference>
<dbReference type="InterPro" id="IPR020103">
    <property type="entry name" value="PsdUridine_synth_cat_dom_sf"/>
</dbReference>
<dbReference type="PANTHER" id="PTHR47683">
    <property type="entry name" value="PSEUDOURIDINE SYNTHASE FAMILY PROTEIN-RELATED"/>
    <property type="match status" value="1"/>
</dbReference>
<dbReference type="Pfam" id="PF00849">
    <property type="entry name" value="PseudoU_synth_2"/>
    <property type="match status" value="1"/>
</dbReference>
<dbReference type="Pfam" id="PF01479">
    <property type="entry name" value="S4"/>
    <property type="match status" value="1"/>
</dbReference>
<evidence type="ECO:0000256" key="2">
    <source>
        <dbReference type="ARBA" id="ARBA00023235"/>
    </source>
</evidence>
<dbReference type="InterPro" id="IPR018496">
    <property type="entry name" value="PsdUridine_synth_RsuA/RluB_CS"/>
</dbReference>
<dbReference type="SMART" id="SM00363">
    <property type="entry name" value="S4"/>
    <property type="match status" value="1"/>
</dbReference>
<comment type="catalytic activity">
    <reaction evidence="4">
        <text>uridine(2604) in 23S rRNA = pseudouridine(2604) in 23S rRNA</text>
        <dbReference type="Rhea" id="RHEA:38875"/>
        <dbReference type="Rhea" id="RHEA-COMP:10093"/>
        <dbReference type="Rhea" id="RHEA-COMP:10094"/>
        <dbReference type="ChEBI" id="CHEBI:65314"/>
        <dbReference type="ChEBI" id="CHEBI:65315"/>
        <dbReference type="EC" id="5.4.99.21"/>
    </reaction>
</comment>
<dbReference type="InterPro" id="IPR042092">
    <property type="entry name" value="PsdUridine_s_RsuA/RluB/E/F_cat"/>
</dbReference>
<evidence type="ECO:0000313" key="9">
    <source>
        <dbReference type="Proteomes" id="UP000604898"/>
    </source>
</evidence>